<protein>
    <recommendedName>
        <fullName evidence="1">Retrotransposon Copia-like N-terminal domain-containing protein</fullName>
    </recommendedName>
</protein>
<name>A0A8T1NJ65_CARIL</name>
<dbReference type="Pfam" id="PF14244">
    <property type="entry name" value="Retrotran_gag_3"/>
    <property type="match status" value="1"/>
</dbReference>
<sequence>MATKFESSLTSNFNMPMISVKLDGKNYMLWSKSVTVFLKGKGLFSHLVNPKPNSNNPIFAQWEQEDAQILSLMLTSIEPNICSSLIHFDTAQEVWICLKHMYSGTGNTTSIYELCK</sequence>
<dbReference type="PANTHER" id="PTHR37610">
    <property type="entry name" value="CCHC-TYPE DOMAIN-CONTAINING PROTEIN"/>
    <property type="match status" value="1"/>
</dbReference>
<dbReference type="InterPro" id="IPR029472">
    <property type="entry name" value="Copia-like_N"/>
</dbReference>
<evidence type="ECO:0000313" key="2">
    <source>
        <dbReference type="EMBL" id="KAG6631689.1"/>
    </source>
</evidence>
<evidence type="ECO:0000313" key="3">
    <source>
        <dbReference type="Proteomes" id="UP000811609"/>
    </source>
</evidence>
<dbReference type="EMBL" id="CM031821">
    <property type="protein sequence ID" value="KAG6631689.1"/>
    <property type="molecule type" value="Genomic_DNA"/>
</dbReference>
<organism evidence="2 3">
    <name type="scientific">Carya illinoinensis</name>
    <name type="common">Pecan</name>
    <dbReference type="NCBI Taxonomy" id="32201"/>
    <lineage>
        <taxon>Eukaryota</taxon>
        <taxon>Viridiplantae</taxon>
        <taxon>Streptophyta</taxon>
        <taxon>Embryophyta</taxon>
        <taxon>Tracheophyta</taxon>
        <taxon>Spermatophyta</taxon>
        <taxon>Magnoliopsida</taxon>
        <taxon>eudicotyledons</taxon>
        <taxon>Gunneridae</taxon>
        <taxon>Pentapetalae</taxon>
        <taxon>rosids</taxon>
        <taxon>fabids</taxon>
        <taxon>Fagales</taxon>
        <taxon>Juglandaceae</taxon>
        <taxon>Carya</taxon>
    </lineage>
</organism>
<evidence type="ECO:0000259" key="1">
    <source>
        <dbReference type="Pfam" id="PF14244"/>
    </source>
</evidence>
<feature type="domain" description="Retrotransposon Copia-like N-terminal" evidence="1">
    <location>
        <begin position="15"/>
        <end position="42"/>
    </location>
</feature>
<gene>
    <name evidence="2" type="ORF">CIPAW_13G107300</name>
</gene>
<reference evidence="2" key="1">
    <citation type="submission" date="2020-12" db="EMBL/GenBank/DDBJ databases">
        <title>WGS assembly of Carya illinoinensis cv. Pawnee.</title>
        <authorList>
            <person name="Platts A."/>
            <person name="Shu S."/>
            <person name="Wright S."/>
            <person name="Barry K."/>
            <person name="Edger P."/>
            <person name="Pires J.C."/>
            <person name="Schmutz J."/>
        </authorList>
    </citation>
    <scope>NUCLEOTIDE SEQUENCE</scope>
    <source>
        <tissue evidence="2">Leaf</tissue>
    </source>
</reference>
<dbReference type="PANTHER" id="PTHR37610:SF40">
    <property type="entry name" value="OS01G0909600 PROTEIN"/>
    <property type="match status" value="1"/>
</dbReference>
<comment type="caution">
    <text evidence="2">The sequence shown here is derived from an EMBL/GenBank/DDBJ whole genome shotgun (WGS) entry which is preliminary data.</text>
</comment>
<dbReference type="AlphaFoldDB" id="A0A8T1NJ65"/>
<accession>A0A8T1NJ65</accession>
<keyword evidence="3" id="KW-1185">Reference proteome</keyword>
<proteinExistence type="predicted"/>
<dbReference type="Proteomes" id="UP000811609">
    <property type="component" value="Chromosome 13"/>
</dbReference>